<protein>
    <submittedName>
        <fullName evidence="6">Interleukin-17 domain-containing protein</fullName>
    </submittedName>
</protein>
<dbReference type="Proteomes" id="UP001201812">
    <property type="component" value="Unassembled WGS sequence"/>
</dbReference>
<comment type="caution">
    <text evidence="6">The sequence shown here is derived from an EMBL/GenBank/DDBJ whole genome shotgun (WGS) entry which is preliminary data.</text>
</comment>
<gene>
    <name evidence="6" type="ORF">DdX_04163</name>
</gene>
<keyword evidence="7" id="KW-1185">Reference proteome</keyword>
<evidence type="ECO:0000256" key="2">
    <source>
        <dbReference type="ARBA" id="ARBA00007236"/>
    </source>
</evidence>
<accession>A0AAD4NG91</accession>
<keyword evidence="4" id="KW-0732">Signal</keyword>
<dbReference type="AlphaFoldDB" id="A0AAD4NG91"/>
<evidence type="ECO:0000313" key="6">
    <source>
        <dbReference type="EMBL" id="KAI1723977.1"/>
    </source>
</evidence>
<dbReference type="GO" id="GO:0005125">
    <property type="term" value="F:cytokine activity"/>
    <property type="evidence" value="ECO:0007669"/>
    <property type="project" value="InterPro"/>
</dbReference>
<evidence type="ECO:0000313" key="7">
    <source>
        <dbReference type="Proteomes" id="UP001201812"/>
    </source>
</evidence>
<dbReference type="Gene3D" id="2.10.90.10">
    <property type="entry name" value="Cystine-knot cytokines"/>
    <property type="match status" value="1"/>
</dbReference>
<evidence type="ECO:0000256" key="3">
    <source>
        <dbReference type="ARBA" id="ARBA00022525"/>
    </source>
</evidence>
<evidence type="ECO:0000256" key="4">
    <source>
        <dbReference type="ARBA" id="ARBA00022729"/>
    </source>
</evidence>
<reference evidence="6" key="1">
    <citation type="submission" date="2022-01" db="EMBL/GenBank/DDBJ databases">
        <title>Genome Sequence Resource for Two Populations of Ditylenchus destructor, the Migratory Endoparasitic Phytonematode.</title>
        <authorList>
            <person name="Zhang H."/>
            <person name="Lin R."/>
            <person name="Xie B."/>
        </authorList>
    </citation>
    <scope>NUCLEOTIDE SEQUENCE</scope>
    <source>
        <strain evidence="6">BazhouSP</strain>
    </source>
</reference>
<dbReference type="InterPro" id="IPR029034">
    <property type="entry name" value="Cystine-knot_cytokine"/>
</dbReference>
<evidence type="ECO:0000256" key="1">
    <source>
        <dbReference type="ARBA" id="ARBA00004613"/>
    </source>
</evidence>
<proteinExistence type="inferred from homology"/>
<feature type="region of interest" description="Disordered" evidence="5">
    <location>
        <begin position="1"/>
        <end position="38"/>
    </location>
</feature>
<evidence type="ECO:0000256" key="5">
    <source>
        <dbReference type="SAM" id="MobiDB-lite"/>
    </source>
</evidence>
<dbReference type="InterPro" id="IPR010345">
    <property type="entry name" value="IL-17_fam"/>
</dbReference>
<name>A0AAD4NG91_9BILA</name>
<sequence>MDECEEPPDLKIQLGEWGNSEYPLTKQSDDHKGEDSDLDDNWTLPADPEMIKICSEPPATSLNSSVMQRSLCPWHWRLNHDDTREPKMISEAVCLCRKSRGTSGSYCMPINREMPILKRVACNPITKKYEYVKAVRMVTVGCHSVLPRTQRALPLSRFYAQTQSVEI</sequence>
<keyword evidence="3" id="KW-0964">Secreted</keyword>
<dbReference type="EMBL" id="JAKKPZ010000003">
    <property type="protein sequence ID" value="KAI1723977.1"/>
    <property type="molecule type" value="Genomic_DNA"/>
</dbReference>
<dbReference type="GO" id="GO:0005576">
    <property type="term" value="C:extracellular region"/>
    <property type="evidence" value="ECO:0007669"/>
    <property type="project" value="UniProtKB-SubCell"/>
</dbReference>
<dbReference type="Pfam" id="PF06083">
    <property type="entry name" value="IL17"/>
    <property type="match status" value="1"/>
</dbReference>
<dbReference type="SUPFAM" id="SSF57501">
    <property type="entry name" value="Cystine-knot cytokines"/>
    <property type="match status" value="1"/>
</dbReference>
<comment type="subcellular location">
    <subcellularLocation>
        <location evidence="1">Secreted</location>
    </subcellularLocation>
</comment>
<comment type="similarity">
    <text evidence="2">Belongs to the IL-17 family.</text>
</comment>
<organism evidence="6 7">
    <name type="scientific">Ditylenchus destructor</name>
    <dbReference type="NCBI Taxonomy" id="166010"/>
    <lineage>
        <taxon>Eukaryota</taxon>
        <taxon>Metazoa</taxon>
        <taxon>Ecdysozoa</taxon>
        <taxon>Nematoda</taxon>
        <taxon>Chromadorea</taxon>
        <taxon>Rhabditida</taxon>
        <taxon>Tylenchina</taxon>
        <taxon>Tylenchomorpha</taxon>
        <taxon>Sphaerularioidea</taxon>
        <taxon>Anguinidae</taxon>
        <taxon>Anguininae</taxon>
        <taxon>Ditylenchus</taxon>
    </lineage>
</organism>